<organism evidence="7 8">
    <name type="scientific">Sphingobium indicum (strain DSM 16413 / CCM 7287 / MTCC 6362 / UT26 / NBRC 101211 / UT26S)</name>
    <name type="common">Sphingobium japonicum</name>
    <dbReference type="NCBI Taxonomy" id="452662"/>
    <lineage>
        <taxon>Bacteria</taxon>
        <taxon>Pseudomonadati</taxon>
        <taxon>Pseudomonadota</taxon>
        <taxon>Alphaproteobacteria</taxon>
        <taxon>Sphingomonadales</taxon>
        <taxon>Sphingomonadaceae</taxon>
        <taxon>Sphingobium</taxon>
    </lineage>
</organism>
<dbReference type="RefSeq" id="WP_013039506.1">
    <property type="nucleotide sequence ID" value="NC_014006.1"/>
</dbReference>
<keyword evidence="8" id="KW-1185">Reference proteome</keyword>
<dbReference type="Gene3D" id="1.20.1440.20">
    <property type="entry name" value="LemA-like domain"/>
    <property type="match status" value="1"/>
</dbReference>
<dbReference type="eggNOG" id="COG1704">
    <property type="taxonomic scope" value="Bacteria"/>
</dbReference>
<reference evidence="7 8" key="1">
    <citation type="journal article" date="2010" name="J. Bacteriol.">
        <title>Complete genome sequence of the representative gamma-hexachlorocyclohexane-degrading bacterium Sphingobium japonicum UT26.</title>
        <authorList>
            <person name="Nagata Y."/>
            <person name="Ohtsubo Y."/>
            <person name="Endo R."/>
            <person name="Ichikawa N."/>
            <person name="Ankai A."/>
            <person name="Oguchi A."/>
            <person name="Fukui S."/>
            <person name="Fujita N."/>
            <person name="Tsuda M."/>
        </authorList>
    </citation>
    <scope>NUCLEOTIDE SEQUENCE [LARGE SCALE GENOMIC DNA]</scope>
    <source>
        <strain evidence="8">DSM 16413 / CCM 7287 / MTCC 6362 / UT26 / NBRC 101211 / UT26S</strain>
    </source>
</reference>
<dbReference type="HOGENOM" id="CLU_056714_0_1_5"/>
<dbReference type="EMBL" id="AP010803">
    <property type="protein sequence ID" value="BAI95873.1"/>
    <property type="molecule type" value="Genomic_DNA"/>
</dbReference>
<gene>
    <name evidence="7" type="primary">lemA</name>
    <name evidence="7" type="ordered locus">SJA_C1-10390</name>
</gene>
<dbReference type="PANTHER" id="PTHR34478:SF2">
    <property type="entry name" value="MEMBRANE PROTEIN"/>
    <property type="match status" value="1"/>
</dbReference>
<evidence type="ECO:0000256" key="4">
    <source>
        <dbReference type="ARBA" id="ARBA00022989"/>
    </source>
</evidence>
<dbReference type="PROSITE" id="PS51257">
    <property type="entry name" value="PROKAR_LIPOPROTEIN"/>
    <property type="match status" value="1"/>
</dbReference>
<dbReference type="InterPro" id="IPR023353">
    <property type="entry name" value="LemA-like_dom_sf"/>
</dbReference>
<evidence type="ECO:0000256" key="2">
    <source>
        <dbReference type="ARBA" id="ARBA00008854"/>
    </source>
</evidence>
<evidence type="ECO:0000256" key="3">
    <source>
        <dbReference type="ARBA" id="ARBA00022692"/>
    </source>
</evidence>
<dbReference type="Proteomes" id="UP000007753">
    <property type="component" value="Chromosome 1"/>
</dbReference>
<evidence type="ECO:0000256" key="1">
    <source>
        <dbReference type="ARBA" id="ARBA00004167"/>
    </source>
</evidence>
<dbReference type="SUPFAM" id="SSF140478">
    <property type="entry name" value="LemA-like"/>
    <property type="match status" value="1"/>
</dbReference>
<comment type="subcellular location">
    <subcellularLocation>
        <location evidence="1">Membrane</location>
        <topology evidence="1">Single-pass membrane protein</topology>
    </subcellularLocation>
</comment>
<sequence>MTILRQFRLFLLPLLGAFALSACGINSVPAAEEAAKAKWADVQAQYQRRANLIDNLVATVKAAGKLEQDTLVKVTEARSKATSVQVNADDLSDPAKVQQFQQAQAQLSQGLGRLIATAEAYPDLKANQNFLDLQSQIEGTENRIAVAIRDYNEAVRAYNTRIRTFPDAIGAKIIHGAKPMTPFQATTPGAEEAPKVDFGN</sequence>
<dbReference type="STRING" id="452662.SJA_C1-10390"/>
<accession>D4YZU1</accession>
<feature type="chain" id="PRO_5003067187" evidence="6">
    <location>
        <begin position="31"/>
        <end position="200"/>
    </location>
</feature>
<protein>
    <submittedName>
        <fullName evidence="7">Hypothetical LemA-like protein</fullName>
    </submittedName>
</protein>
<comment type="similarity">
    <text evidence="2">Belongs to the LemA family.</text>
</comment>
<name>D4YZU1_SPHIU</name>
<dbReference type="InterPro" id="IPR007156">
    <property type="entry name" value="MamQ_LemA"/>
</dbReference>
<keyword evidence="3" id="KW-0812">Transmembrane</keyword>
<proteinExistence type="inferred from homology"/>
<feature type="signal peptide" evidence="6">
    <location>
        <begin position="1"/>
        <end position="30"/>
    </location>
</feature>
<dbReference type="PANTHER" id="PTHR34478">
    <property type="entry name" value="PROTEIN LEMA"/>
    <property type="match status" value="1"/>
</dbReference>
<keyword evidence="4" id="KW-1133">Transmembrane helix</keyword>
<dbReference type="AlphaFoldDB" id="D4YZU1"/>
<dbReference type="GeneID" id="29272678"/>
<dbReference type="Pfam" id="PF04011">
    <property type="entry name" value="LemA"/>
    <property type="match status" value="1"/>
</dbReference>
<keyword evidence="6" id="KW-0732">Signal</keyword>
<evidence type="ECO:0000256" key="5">
    <source>
        <dbReference type="ARBA" id="ARBA00023136"/>
    </source>
</evidence>
<dbReference type="KEGG" id="sjp:SJA_C1-10390"/>
<evidence type="ECO:0000313" key="8">
    <source>
        <dbReference type="Proteomes" id="UP000007753"/>
    </source>
</evidence>
<evidence type="ECO:0000313" key="7">
    <source>
        <dbReference type="EMBL" id="BAI95873.1"/>
    </source>
</evidence>
<dbReference type="GO" id="GO:0016020">
    <property type="term" value="C:membrane"/>
    <property type="evidence" value="ECO:0007669"/>
    <property type="project" value="UniProtKB-SubCell"/>
</dbReference>
<evidence type="ECO:0000256" key="6">
    <source>
        <dbReference type="SAM" id="SignalP"/>
    </source>
</evidence>
<keyword evidence="5" id="KW-0472">Membrane</keyword>